<dbReference type="Proteomes" id="UP000248405">
    <property type="component" value="Unassembled WGS sequence"/>
</dbReference>
<organism evidence="2 3">
    <name type="scientific">Aspergillus vadensis (strain CBS 113365 / IMI 142717 / IBT 24658)</name>
    <dbReference type="NCBI Taxonomy" id="1448311"/>
    <lineage>
        <taxon>Eukaryota</taxon>
        <taxon>Fungi</taxon>
        <taxon>Dikarya</taxon>
        <taxon>Ascomycota</taxon>
        <taxon>Pezizomycotina</taxon>
        <taxon>Eurotiomycetes</taxon>
        <taxon>Eurotiomycetidae</taxon>
        <taxon>Eurotiales</taxon>
        <taxon>Aspergillaceae</taxon>
        <taxon>Aspergillus</taxon>
        <taxon>Aspergillus subgen. Circumdati</taxon>
    </lineage>
</organism>
<proteinExistence type="predicted"/>
<dbReference type="EMBL" id="KZ821643">
    <property type="protein sequence ID" value="PYH64427.1"/>
    <property type="molecule type" value="Genomic_DNA"/>
</dbReference>
<sequence>MSYIDFHEQDKIRDTLYPEVKQVLQRLTGASIVHIWSHVVRGKYADGRKPSEKAHIGKNTQPEPQDLTFDLRFPDTAESWREDLFRQYCTKPNSKVVPSHKYEFYKYIIHLHAVRGTPG</sequence>
<protein>
    <submittedName>
        <fullName evidence="2">Uncharacterized protein</fullName>
    </submittedName>
</protein>
<dbReference type="OrthoDB" id="412788at2759"/>
<name>A0A319AVP0_ASPVC</name>
<reference evidence="2" key="1">
    <citation type="submission" date="2016-12" db="EMBL/GenBank/DDBJ databases">
        <title>The genomes of Aspergillus section Nigri reveals drivers in fungal speciation.</title>
        <authorList>
            <consortium name="DOE Joint Genome Institute"/>
            <person name="Vesth T.C."/>
            <person name="Nybo J."/>
            <person name="Theobald S."/>
            <person name="Brandl J."/>
            <person name="Frisvad J.C."/>
            <person name="Nielsen K.F."/>
            <person name="Lyhne E.K."/>
            <person name="Kogle M.E."/>
            <person name="Kuo A."/>
            <person name="Riley R."/>
            <person name="Clum A."/>
            <person name="Nolan M."/>
            <person name="Lipzen A."/>
            <person name="Salamov A."/>
            <person name="Henrissat B."/>
            <person name="Wiebenga A."/>
            <person name="De Vries R.P."/>
            <person name="Grigoriev I.V."/>
            <person name="Mortensen U.H."/>
            <person name="Andersen M.R."/>
            <person name="Baker S.E."/>
        </authorList>
    </citation>
    <scope>NUCLEOTIDE SEQUENCE [LARGE SCALE GENOMIC DNA]</scope>
    <source>
        <strain evidence="2">CBS 113365</strain>
    </source>
</reference>
<evidence type="ECO:0000313" key="2">
    <source>
        <dbReference type="EMBL" id="PYH64427.1"/>
    </source>
</evidence>
<gene>
    <name evidence="2" type="ORF">BO88DRAFT_419339</name>
</gene>
<feature type="region of interest" description="Disordered" evidence="1">
    <location>
        <begin position="47"/>
        <end position="68"/>
    </location>
</feature>
<evidence type="ECO:0000313" key="3">
    <source>
        <dbReference type="Proteomes" id="UP000248405"/>
    </source>
</evidence>
<dbReference type="RefSeq" id="XP_025558221.1">
    <property type="nucleotide sequence ID" value="XM_025708386.1"/>
</dbReference>
<evidence type="ECO:0000256" key="1">
    <source>
        <dbReference type="SAM" id="MobiDB-lite"/>
    </source>
</evidence>
<keyword evidence="3" id="KW-1185">Reference proteome</keyword>
<dbReference type="GeneID" id="37212978"/>
<dbReference type="AlphaFoldDB" id="A0A319AVP0"/>
<accession>A0A319AVP0</accession>